<dbReference type="PANTHER" id="PTHR11088">
    <property type="entry name" value="TRNA DIMETHYLALLYLTRANSFERASE"/>
    <property type="match status" value="1"/>
</dbReference>
<dbReference type="Pfam" id="PF12874">
    <property type="entry name" value="zf-met"/>
    <property type="match status" value="1"/>
</dbReference>
<dbReference type="GO" id="GO:0005739">
    <property type="term" value="C:mitochondrion"/>
    <property type="evidence" value="ECO:0007669"/>
    <property type="project" value="TreeGrafter"/>
</dbReference>
<name>A0A914W5H7_9BILA</name>
<dbReference type="InterPro" id="IPR027417">
    <property type="entry name" value="P-loop_NTPase"/>
</dbReference>
<proteinExistence type="inferred from homology"/>
<dbReference type="GO" id="GO:0006400">
    <property type="term" value="P:tRNA modification"/>
    <property type="evidence" value="ECO:0007669"/>
    <property type="project" value="TreeGrafter"/>
</dbReference>
<accession>A0A914W5H7</accession>
<dbReference type="Gene3D" id="3.30.160.60">
    <property type="entry name" value="Classic Zinc Finger"/>
    <property type="match status" value="1"/>
</dbReference>
<dbReference type="InterPro" id="IPR013087">
    <property type="entry name" value="Znf_C2H2_type"/>
</dbReference>
<dbReference type="Proteomes" id="UP000887566">
    <property type="component" value="Unplaced"/>
</dbReference>
<dbReference type="WBParaSite" id="PSAMB.scaffold30size108092.g792.t1">
    <property type="protein sequence ID" value="PSAMB.scaffold30size108092.g792.t1"/>
    <property type="gene ID" value="PSAMB.scaffold30size108092.g792"/>
</dbReference>
<dbReference type="InterPro" id="IPR039657">
    <property type="entry name" value="Dimethylallyltransferase"/>
</dbReference>
<dbReference type="SUPFAM" id="SSF57667">
    <property type="entry name" value="beta-beta-alpha zinc fingers"/>
    <property type="match status" value="1"/>
</dbReference>
<dbReference type="NCBIfam" id="TIGR00174">
    <property type="entry name" value="miaA"/>
    <property type="match status" value="1"/>
</dbReference>
<dbReference type="Gene3D" id="1.10.20.140">
    <property type="match status" value="1"/>
</dbReference>
<organism evidence="7 8">
    <name type="scientific">Plectus sambesii</name>
    <dbReference type="NCBI Taxonomy" id="2011161"/>
    <lineage>
        <taxon>Eukaryota</taxon>
        <taxon>Metazoa</taxon>
        <taxon>Ecdysozoa</taxon>
        <taxon>Nematoda</taxon>
        <taxon>Chromadorea</taxon>
        <taxon>Plectida</taxon>
        <taxon>Plectina</taxon>
        <taxon>Plectoidea</taxon>
        <taxon>Plectidae</taxon>
        <taxon>Plectus</taxon>
    </lineage>
</organism>
<dbReference type="HAMAP" id="MF_00185">
    <property type="entry name" value="IPP_trans"/>
    <property type="match status" value="1"/>
</dbReference>
<evidence type="ECO:0000259" key="6">
    <source>
        <dbReference type="Pfam" id="PF12874"/>
    </source>
</evidence>
<keyword evidence="4 5" id="KW-0067">ATP-binding</keyword>
<evidence type="ECO:0000256" key="3">
    <source>
        <dbReference type="ARBA" id="ARBA00022741"/>
    </source>
</evidence>
<dbReference type="GO" id="GO:0052381">
    <property type="term" value="F:tRNA dimethylallyltransferase activity"/>
    <property type="evidence" value="ECO:0007669"/>
    <property type="project" value="InterPro"/>
</dbReference>
<keyword evidence="7" id="KW-1185">Reference proteome</keyword>
<evidence type="ECO:0000256" key="2">
    <source>
        <dbReference type="ARBA" id="ARBA00022679"/>
    </source>
</evidence>
<keyword evidence="2 5" id="KW-0808">Transferase</keyword>
<comment type="similarity">
    <text evidence="1 5">Belongs to the IPP transferase family.</text>
</comment>
<dbReference type="GO" id="GO:0005524">
    <property type="term" value="F:ATP binding"/>
    <property type="evidence" value="ECO:0007669"/>
    <property type="project" value="UniProtKB-KW"/>
</dbReference>
<dbReference type="SUPFAM" id="SSF52540">
    <property type="entry name" value="P-loop containing nucleoside triphosphate hydrolases"/>
    <property type="match status" value="2"/>
</dbReference>
<evidence type="ECO:0000313" key="7">
    <source>
        <dbReference type="Proteomes" id="UP000887566"/>
    </source>
</evidence>
<protein>
    <submittedName>
        <fullName evidence="8">tRNA dimethylallyltransferase</fullName>
    </submittedName>
</protein>
<evidence type="ECO:0000256" key="5">
    <source>
        <dbReference type="RuleBase" id="RU003785"/>
    </source>
</evidence>
<sequence>MAVGQPAFGSLPSSSNRPVITVLGATGTGKTKLSVHLCRQFNGEVISTDSMQIYQALDIVTNKATPEEMQDIPHHMLSFLSPKITGYSVTHFRDKALQIMEDIWSRNKVPVLVGGTTYYTEAILWNTLIDVPAKNRSDQPYEPEIPASLTQMSNEELYAELRRVDPAWAEQVHHNNRARMMRAIQIFYDSGRTKSDILAEMRRNTGSDLGGSLRFDKTIVFYLDAEPDVLKERLDKRVDQMVQLGLRQELCDFVVNYPPPAGLDNIDRAMGIHQSIGLKEFAPFLQLSPEQRDSPEGERLFQDGCELLKLHTRQYAKKQRTWVKSRLLKRVKRQLPPVYLLDSTDPRAFDTTVMELACKIVDDFLNDRPIDHPQATVSEDHPEAITDENYSTNANQLLRCEICNLTLQGRVQWDEHVAGKNHKYQRGLLARKKRLESGQTEQALPAENAILKS</sequence>
<evidence type="ECO:0000256" key="1">
    <source>
        <dbReference type="ARBA" id="ARBA00005842"/>
    </source>
</evidence>
<keyword evidence="3 5" id="KW-0547">Nucleotide-binding</keyword>
<dbReference type="InterPro" id="IPR036236">
    <property type="entry name" value="Znf_C2H2_sf"/>
</dbReference>
<dbReference type="Gene3D" id="3.40.50.300">
    <property type="entry name" value="P-loop containing nucleotide triphosphate hydrolases"/>
    <property type="match status" value="1"/>
</dbReference>
<evidence type="ECO:0000256" key="4">
    <source>
        <dbReference type="ARBA" id="ARBA00022840"/>
    </source>
</evidence>
<dbReference type="Pfam" id="PF01715">
    <property type="entry name" value="IPPT"/>
    <property type="match status" value="1"/>
</dbReference>
<dbReference type="InterPro" id="IPR018022">
    <property type="entry name" value="IPT"/>
</dbReference>
<dbReference type="AlphaFoldDB" id="A0A914W5H7"/>
<reference evidence="8" key="1">
    <citation type="submission" date="2022-11" db="UniProtKB">
        <authorList>
            <consortium name="WormBaseParasite"/>
        </authorList>
    </citation>
    <scope>IDENTIFICATION</scope>
</reference>
<feature type="domain" description="C2H2-type" evidence="6">
    <location>
        <begin position="399"/>
        <end position="422"/>
    </location>
</feature>
<dbReference type="PANTHER" id="PTHR11088:SF89">
    <property type="entry name" value="TRNA DIMETHYLALLYLTRANSFERASE"/>
    <property type="match status" value="1"/>
</dbReference>
<evidence type="ECO:0000313" key="8">
    <source>
        <dbReference type="WBParaSite" id="PSAMB.scaffold30size108092.g792.t1"/>
    </source>
</evidence>